<name>W6YRZ4_COCC2</name>
<dbReference type="GeneID" id="19153661"/>
<evidence type="ECO:0000313" key="2">
    <source>
        <dbReference type="Proteomes" id="UP000053841"/>
    </source>
</evidence>
<accession>W6YRZ4</accession>
<dbReference type="EMBL" id="KI964594">
    <property type="protein sequence ID" value="EUC34291.1"/>
    <property type="molecule type" value="Genomic_DNA"/>
</dbReference>
<keyword evidence="2" id="KW-1185">Reference proteome</keyword>
<protein>
    <submittedName>
        <fullName evidence="1">Uncharacterized protein</fullName>
    </submittedName>
</protein>
<organism evidence="1 2">
    <name type="scientific">Cochliobolus carbonum (strain 26-R-13)</name>
    <name type="common">Maize leaf spot fungus</name>
    <name type="synonym">Bipolaris zeicola</name>
    <dbReference type="NCBI Taxonomy" id="930089"/>
    <lineage>
        <taxon>Eukaryota</taxon>
        <taxon>Fungi</taxon>
        <taxon>Dikarya</taxon>
        <taxon>Ascomycota</taxon>
        <taxon>Pezizomycotina</taxon>
        <taxon>Dothideomycetes</taxon>
        <taxon>Pleosporomycetidae</taxon>
        <taxon>Pleosporales</taxon>
        <taxon>Pleosporineae</taxon>
        <taxon>Pleosporaceae</taxon>
        <taxon>Bipolaris</taxon>
    </lineage>
</organism>
<dbReference type="RefSeq" id="XP_007711438.1">
    <property type="nucleotide sequence ID" value="XM_007713248.1"/>
</dbReference>
<dbReference type="AlphaFoldDB" id="W6YRZ4"/>
<dbReference type="OrthoDB" id="3691276at2759"/>
<sequence length="233" mass="26850">MSISPMHTSSMLQVGKSKDVKARDITVKDSPRKLTLPSLPTELRAMIYSTVFKDSTVQIDHSGIGFIHNRDLTEFNRNKRAYSLELEGYEDDDMIAALFMYRIADLIMLPVWLARQPKYRTVIRRLSIHVTRLWVSKGYIYGFKTNSRLLAMHLPFWLKPHNMSLKPILPRLKEIDIEVHCTTLSFVGPWIRGNPPKVACQAMMADWKKLATWNPGLAVVLRCLTLKSVKHPF</sequence>
<evidence type="ECO:0000313" key="1">
    <source>
        <dbReference type="EMBL" id="EUC34291.1"/>
    </source>
</evidence>
<dbReference type="Proteomes" id="UP000053841">
    <property type="component" value="Unassembled WGS sequence"/>
</dbReference>
<proteinExistence type="predicted"/>
<dbReference type="HOGENOM" id="CLU_1189818_0_0_1"/>
<gene>
    <name evidence="1" type="ORF">COCCADRAFT_93921</name>
</gene>
<dbReference type="KEGG" id="bze:COCCADRAFT_93921"/>
<reference evidence="1 2" key="1">
    <citation type="journal article" date="2013" name="PLoS Genet.">
        <title>Comparative genome structure, secondary metabolite, and effector coding capacity across Cochliobolus pathogens.</title>
        <authorList>
            <person name="Condon B.J."/>
            <person name="Leng Y."/>
            <person name="Wu D."/>
            <person name="Bushley K.E."/>
            <person name="Ohm R.A."/>
            <person name="Otillar R."/>
            <person name="Martin J."/>
            <person name="Schackwitz W."/>
            <person name="Grimwood J."/>
            <person name="MohdZainudin N."/>
            <person name="Xue C."/>
            <person name="Wang R."/>
            <person name="Manning V.A."/>
            <person name="Dhillon B."/>
            <person name="Tu Z.J."/>
            <person name="Steffenson B.J."/>
            <person name="Salamov A."/>
            <person name="Sun H."/>
            <person name="Lowry S."/>
            <person name="LaButti K."/>
            <person name="Han J."/>
            <person name="Copeland A."/>
            <person name="Lindquist E."/>
            <person name="Barry K."/>
            <person name="Schmutz J."/>
            <person name="Baker S.E."/>
            <person name="Ciuffetti L.M."/>
            <person name="Grigoriev I.V."/>
            <person name="Zhong S."/>
            <person name="Turgeon B.G."/>
        </authorList>
    </citation>
    <scope>NUCLEOTIDE SEQUENCE [LARGE SCALE GENOMIC DNA]</scope>
    <source>
        <strain evidence="1 2">26-R-13</strain>
    </source>
</reference>